<organism evidence="2 3">
    <name type="scientific">Candidatus Terraquivivens tikiterensis</name>
    <dbReference type="NCBI Taxonomy" id="1980982"/>
    <lineage>
        <taxon>Archaea</taxon>
        <taxon>Nitrososphaerota</taxon>
        <taxon>Candidatus Wolframiiraptoraceae</taxon>
        <taxon>Candidatus Terraquivivens</taxon>
    </lineage>
</organism>
<keyword evidence="1" id="KW-0175">Coiled coil</keyword>
<evidence type="ECO:0000313" key="2">
    <source>
        <dbReference type="EMBL" id="PUA32965.1"/>
    </source>
</evidence>
<dbReference type="Proteomes" id="UP000244066">
    <property type="component" value="Unassembled WGS sequence"/>
</dbReference>
<evidence type="ECO:0000256" key="1">
    <source>
        <dbReference type="SAM" id="Coils"/>
    </source>
</evidence>
<protein>
    <submittedName>
        <fullName evidence="2">Uncharacterized protein</fullName>
    </submittedName>
</protein>
<name>A0A2R7Y610_9ARCH</name>
<accession>A0A2R7Y610</accession>
<dbReference type="EMBL" id="NDWU01000006">
    <property type="protein sequence ID" value="PUA32965.1"/>
    <property type="molecule type" value="Genomic_DNA"/>
</dbReference>
<reference evidence="2 3" key="1">
    <citation type="submission" date="2017-04" db="EMBL/GenBank/DDBJ databases">
        <title>Draft Aigarchaeota genome from a New Zealand hot spring.</title>
        <authorList>
            <person name="Reysenbach A.-L."/>
            <person name="Donaho J.A."/>
            <person name="Gerhart J."/>
            <person name="Kelley J.F."/>
            <person name="Kouba K."/>
            <person name="Podar M."/>
            <person name="Stott M."/>
        </authorList>
    </citation>
    <scope>NUCLEOTIDE SEQUENCE [LARGE SCALE GENOMIC DNA]</scope>
    <source>
        <strain evidence="2">NZ13_MG1</strain>
    </source>
</reference>
<feature type="coiled-coil region" evidence="1">
    <location>
        <begin position="60"/>
        <end position="97"/>
    </location>
</feature>
<sequence>MVAEDTKAEGEVEIPGDVALLPFEEKARLIVELRRQGKSYREIQRALKVSPRDVKRALKLEVHRDEIEELKSKVSRLEDKLLSLEKSLKELRNFKKEFSELKLWLELGLNRRFRKDLKSEHCVHMLDGFCERYAWKEPYEGWSMKKTKKGYVLNVDKHRWMCALCPSFMSRRSMDRLKETDRLIEETIRVLEAIPARR</sequence>
<gene>
    <name evidence="2" type="ORF">B9J98_03515</name>
</gene>
<evidence type="ECO:0000313" key="3">
    <source>
        <dbReference type="Proteomes" id="UP000244066"/>
    </source>
</evidence>
<comment type="caution">
    <text evidence="2">The sequence shown here is derived from an EMBL/GenBank/DDBJ whole genome shotgun (WGS) entry which is preliminary data.</text>
</comment>
<dbReference type="AlphaFoldDB" id="A0A2R7Y610"/>
<proteinExistence type="predicted"/>